<evidence type="ECO:0000256" key="1">
    <source>
        <dbReference type="SAM" id="SignalP"/>
    </source>
</evidence>
<evidence type="ECO:0000313" key="2">
    <source>
        <dbReference type="EMBL" id="PIC50660.1"/>
    </source>
</evidence>
<dbReference type="PANTHER" id="PTHR36950">
    <property type="entry name" value="PROTEIN CBG24898-RELATED"/>
    <property type="match status" value="1"/>
</dbReference>
<feature type="chain" id="PRO_5013808226" description="Saposin B-type domain-containing protein" evidence="1">
    <location>
        <begin position="25"/>
        <end position="98"/>
    </location>
</feature>
<proteinExistence type="predicted"/>
<evidence type="ECO:0000313" key="3">
    <source>
        <dbReference type="Proteomes" id="UP000230233"/>
    </source>
</evidence>
<accession>A0A2G5VG27</accession>
<dbReference type="EMBL" id="PDUG01000001">
    <property type="protein sequence ID" value="PIC50660.1"/>
    <property type="molecule type" value="Genomic_DNA"/>
</dbReference>
<dbReference type="PANTHER" id="PTHR36950:SF5">
    <property type="entry name" value="SAPOSIN B-TYPE DOMAIN-CONTAINING PROTEIN"/>
    <property type="match status" value="1"/>
</dbReference>
<reference evidence="3" key="1">
    <citation type="submission" date="2017-10" db="EMBL/GenBank/DDBJ databases">
        <title>Rapid genome shrinkage in a self-fertile nematode reveals novel sperm competition proteins.</title>
        <authorList>
            <person name="Yin D."/>
            <person name="Schwarz E.M."/>
            <person name="Thomas C.G."/>
            <person name="Felde R.L."/>
            <person name="Korf I.F."/>
            <person name="Cutter A.D."/>
            <person name="Schartner C.M."/>
            <person name="Ralston E.J."/>
            <person name="Meyer B.J."/>
            <person name="Haag E.S."/>
        </authorList>
    </citation>
    <scope>NUCLEOTIDE SEQUENCE [LARGE SCALE GENOMIC DNA]</scope>
    <source>
        <strain evidence="3">JU1422</strain>
    </source>
</reference>
<keyword evidence="3" id="KW-1185">Reference proteome</keyword>
<keyword evidence="1" id="KW-0732">Signal</keyword>
<sequence length="98" mass="10663">MKFLTVVLLLAALMIHFQIPQVASQSGGICMFCSGLIQVPKEWSHAQELLKYGCGQLGEAKSACVGLVNAADLTSSYPKMYPYIIQLKDIGCASYCRT</sequence>
<comment type="caution">
    <text evidence="2">The sequence shown here is derived from an EMBL/GenBank/DDBJ whole genome shotgun (WGS) entry which is preliminary data.</text>
</comment>
<evidence type="ECO:0008006" key="4">
    <source>
        <dbReference type="Google" id="ProtNLM"/>
    </source>
</evidence>
<feature type="signal peptide" evidence="1">
    <location>
        <begin position="1"/>
        <end position="24"/>
    </location>
</feature>
<dbReference type="Proteomes" id="UP000230233">
    <property type="component" value="Chromosome I"/>
</dbReference>
<organism evidence="2 3">
    <name type="scientific">Caenorhabditis nigoni</name>
    <dbReference type="NCBI Taxonomy" id="1611254"/>
    <lineage>
        <taxon>Eukaryota</taxon>
        <taxon>Metazoa</taxon>
        <taxon>Ecdysozoa</taxon>
        <taxon>Nematoda</taxon>
        <taxon>Chromadorea</taxon>
        <taxon>Rhabditida</taxon>
        <taxon>Rhabditina</taxon>
        <taxon>Rhabditomorpha</taxon>
        <taxon>Rhabditoidea</taxon>
        <taxon>Rhabditidae</taxon>
        <taxon>Peloderinae</taxon>
        <taxon>Caenorhabditis</taxon>
    </lineage>
</organism>
<gene>
    <name evidence="2" type="primary">Cnig_chr_I.g1479</name>
    <name evidence="2" type="ORF">B9Z55_001479</name>
</gene>
<dbReference type="AlphaFoldDB" id="A0A2G5VG27"/>
<dbReference type="OrthoDB" id="5808109at2759"/>
<name>A0A2G5VG27_9PELO</name>
<protein>
    <recommendedName>
        <fullName evidence="4">Saposin B-type domain-containing protein</fullName>
    </recommendedName>
</protein>